<feature type="transmembrane region" description="Helical" evidence="1">
    <location>
        <begin position="120"/>
        <end position="138"/>
    </location>
</feature>
<comment type="caution">
    <text evidence="2">The sequence shown here is derived from an EMBL/GenBank/DDBJ whole genome shotgun (WGS) entry which is preliminary data.</text>
</comment>
<accession>A0A940YP20</accession>
<keyword evidence="1" id="KW-1133">Transmembrane helix</keyword>
<evidence type="ECO:0000313" key="3">
    <source>
        <dbReference type="Proteomes" id="UP000676246"/>
    </source>
</evidence>
<feature type="transmembrane region" description="Helical" evidence="1">
    <location>
        <begin position="61"/>
        <end position="81"/>
    </location>
</feature>
<name>A0A940YP20_9BURK</name>
<dbReference type="EMBL" id="JAGQDD010000025">
    <property type="protein sequence ID" value="MBQ0933239.1"/>
    <property type="molecule type" value="Genomic_DNA"/>
</dbReference>
<dbReference type="AlphaFoldDB" id="A0A940YP20"/>
<evidence type="ECO:0000256" key="1">
    <source>
        <dbReference type="SAM" id="Phobius"/>
    </source>
</evidence>
<dbReference type="RefSeq" id="WP_210856907.1">
    <property type="nucleotide sequence ID" value="NZ_JAGQDD010000025.1"/>
</dbReference>
<organism evidence="2 3">
    <name type="scientific">Ideonella alba</name>
    <dbReference type="NCBI Taxonomy" id="2824118"/>
    <lineage>
        <taxon>Bacteria</taxon>
        <taxon>Pseudomonadati</taxon>
        <taxon>Pseudomonadota</taxon>
        <taxon>Betaproteobacteria</taxon>
        <taxon>Burkholderiales</taxon>
        <taxon>Sphaerotilaceae</taxon>
        <taxon>Ideonella</taxon>
    </lineage>
</organism>
<keyword evidence="1" id="KW-0812">Transmembrane</keyword>
<proteinExistence type="predicted"/>
<sequence>MSPTPSDLPWYARRRVPLAVLALLWNAVGALDFTMTQTRNASYLADFPPEMMAYIDGLPGWVHVAWGVGTWGGLIGALLMLIGRRAALWPYAASLAGSAAVFVQNHLLTQPPAGMGGTGPMLFSLLIVVLAGLQWVWARRGALAGWLR</sequence>
<feature type="transmembrane region" description="Helical" evidence="1">
    <location>
        <begin position="88"/>
        <end position="108"/>
    </location>
</feature>
<keyword evidence="3" id="KW-1185">Reference proteome</keyword>
<protein>
    <recommendedName>
        <fullName evidence="4">Sugar transporter</fullName>
    </recommendedName>
</protein>
<evidence type="ECO:0008006" key="4">
    <source>
        <dbReference type="Google" id="ProtNLM"/>
    </source>
</evidence>
<dbReference type="Proteomes" id="UP000676246">
    <property type="component" value="Unassembled WGS sequence"/>
</dbReference>
<gene>
    <name evidence="2" type="ORF">KAK03_22430</name>
</gene>
<reference evidence="2 3" key="1">
    <citation type="submission" date="2021-04" db="EMBL/GenBank/DDBJ databases">
        <title>The genome sequence of Ideonella sp. 3Y2.</title>
        <authorList>
            <person name="Liu Y."/>
        </authorList>
    </citation>
    <scope>NUCLEOTIDE SEQUENCE [LARGE SCALE GENOMIC DNA]</scope>
    <source>
        <strain evidence="2 3">3Y2</strain>
    </source>
</reference>
<keyword evidence="1" id="KW-0472">Membrane</keyword>
<evidence type="ECO:0000313" key="2">
    <source>
        <dbReference type="EMBL" id="MBQ0933239.1"/>
    </source>
</evidence>